<evidence type="ECO:0000313" key="3">
    <source>
        <dbReference type="Proteomes" id="UP000295764"/>
    </source>
</evidence>
<feature type="transmembrane region" description="Helical" evidence="1">
    <location>
        <begin position="84"/>
        <end position="109"/>
    </location>
</feature>
<accession>A0A4R6DCL9</accession>
<evidence type="ECO:0000313" key="2">
    <source>
        <dbReference type="EMBL" id="TDN42255.1"/>
    </source>
</evidence>
<feature type="transmembrane region" description="Helical" evidence="1">
    <location>
        <begin position="21"/>
        <end position="43"/>
    </location>
</feature>
<keyword evidence="1" id="KW-0472">Membrane</keyword>
<dbReference type="RefSeq" id="WP_133520900.1">
    <property type="nucleotide sequence ID" value="NZ_SNVW01000013.1"/>
</dbReference>
<proteinExistence type="predicted"/>
<protein>
    <submittedName>
        <fullName evidence="2">Uncharacterized protein</fullName>
    </submittedName>
</protein>
<comment type="caution">
    <text evidence="2">The sequence shown here is derived from an EMBL/GenBank/DDBJ whole genome shotgun (WGS) entry which is preliminary data.</text>
</comment>
<reference evidence="2 3" key="1">
    <citation type="submission" date="2019-03" db="EMBL/GenBank/DDBJ databases">
        <title>Genomic analyses of the natural microbiome of Caenorhabditis elegans.</title>
        <authorList>
            <person name="Samuel B."/>
        </authorList>
    </citation>
    <scope>NUCLEOTIDE SEQUENCE [LARGE SCALE GENOMIC DNA]</scope>
    <source>
        <strain evidence="2 3">JUb65</strain>
    </source>
</reference>
<dbReference type="Proteomes" id="UP000295764">
    <property type="component" value="Unassembled WGS sequence"/>
</dbReference>
<name>A0A4R6DCL9_9MICO</name>
<organism evidence="2 3">
    <name type="scientific">Curtobacterium flaccumfaciens</name>
    <dbReference type="NCBI Taxonomy" id="2035"/>
    <lineage>
        <taxon>Bacteria</taxon>
        <taxon>Bacillati</taxon>
        <taxon>Actinomycetota</taxon>
        <taxon>Actinomycetes</taxon>
        <taxon>Micrococcales</taxon>
        <taxon>Microbacteriaceae</taxon>
        <taxon>Curtobacterium</taxon>
    </lineage>
</organism>
<keyword evidence="1" id="KW-1133">Transmembrane helix</keyword>
<gene>
    <name evidence="2" type="ORF">EDF64_11332</name>
</gene>
<sequence>MSSTMGKDHLAREQARLDRPRGWRIAGPGLAALVLGIASFVAQTTSVGLLWPSAVFSVVLVALIVWTSIGLAKTGGRRPLARTVGIAGIVAAGLGVFQSLAFLLAVVLLSGAL</sequence>
<evidence type="ECO:0000256" key="1">
    <source>
        <dbReference type="SAM" id="Phobius"/>
    </source>
</evidence>
<feature type="transmembrane region" description="Helical" evidence="1">
    <location>
        <begin position="49"/>
        <end position="72"/>
    </location>
</feature>
<dbReference type="EMBL" id="SNVW01000013">
    <property type="protein sequence ID" value="TDN42255.1"/>
    <property type="molecule type" value="Genomic_DNA"/>
</dbReference>
<keyword evidence="1" id="KW-0812">Transmembrane</keyword>
<dbReference type="AlphaFoldDB" id="A0A4R6DCL9"/>
<dbReference type="OrthoDB" id="5020940at2"/>